<dbReference type="Gene3D" id="3.40.830.10">
    <property type="entry name" value="LigB-like"/>
    <property type="match status" value="1"/>
</dbReference>
<dbReference type="CDD" id="cd07361">
    <property type="entry name" value="MEMO_like"/>
    <property type="match status" value="1"/>
</dbReference>
<dbReference type="InterPro" id="IPR002737">
    <property type="entry name" value="MEMO1_fam"/>
</dbReference>
<sequence length="424" mass="47543">MISMGSVDDILISKQRKKGSWRIGSKLGNTVYALNPLRVVSFVNVFWRSNDDDLIEKIKRDAFLTKHSNLITCSQNRAQFHKVIQRPSINNTKPQTCPSLSSDLPPSTSETMVTVSRSATHSGSWYSSDPDRLSKQIERFLTEASTGTVKGARILIGPHAGYSYAGKTLAETFKVWDTSNVGVDYYETPFGEIPVDKDTIHDLTKHHRSIFKIMDLETDEDEHSFEMHAPYIYKMCQDLPQGIPSIIPLMISHTDDKFNEKICEVLAEYFQSPENHFIISSDFCHWGSRFGYTKYSATGKLEDLGTISHHTSKQLGKDTAFPIYSSIEMLDKYAMKVASTGSSRSWRDYIKLTGNTICGQRPILLVLKTIEISNRKVNDTGSGSEAETDSSRQGKFKWIGYTQSSKVLSPSESSVSYASGYVVA</sequence>
<protein>
    <recommendedName>
        <fullName evidence="4">Protein MEMO1</fullName>
    </recommendedName>
</protein>
<dbReference type="NCBIfam" id="TIGR04336">
    <property type="entry name" value="AmmeMemoSam_B"/>
    <property type="match status" value="2"/>
</dbReference>
<dbReference type="Proteomes" id="UP000774326">
    <property type="component" value="Unassembled WGS sequence"/>
</dbReference>
<gene>
    <name evidence="2" type="ORF">WICPIJ_007912</name>
</gene>
<evidence type="ECO:0000256" key="1">
    <source>
        <dbReference type="ARBA" id="ARBA00006315"/>
    </source>
</evidence>
<dbReference type="AlphaFoldDB" id="A0A9P8PYZ1"/>
<keyword evidence="3" id="KW-1185">Reference proteome</keyword>
<comment type="similarity">
    <text evidence="1">Belongs to the MEMO1 family.</text>
</comment>
<proteinExistence type="inferred from homology"/>
<evidence type="ECO:0008006" key="4">
    <source>
        <dbReference type="Google" id="ProtNLM"/>
    </source>
</evidence>
<dbReference type="EMBL" id="JAEUBG010004581">
    <property type="protein sequence ID" value="KAH3681137.1"/>
    <property type="molecule type" value="Genomic_DNA"/>
</dbReference>
<comment type="caution">
    <text evidence="2">The sequence shown here is derived from an EMBL/GenBank/DDBJ whole genome shotgun (WGS) entry which is preliminary data.</text>
</comment>
<dbReference type="Pfam" id="PF01875">
    <property type="entry name" value="Memo"/>
    <property type="match status" value="2"/>
</dbReference>
<reference evidence="2" key="1">
    <citation type="journal article" date="2021" name="Open Biol.">
        <title>Shared evolutionary footprints suggest mitochondrial oxidative damage underlies multiple complex I losses in fungi.</title>
        <authorList>
            <person name="Schikora-Tamarit M.A."/>
            <person name="Marcet-Houben M."/>
            <person name="Nosek J."/>
            <person name="Gabaldon T."/>
        </authorList>
    </citation>
    <scope>NUCLEOTIDE SEQUENCE</scope>
    <source>
        <strain evidence="2">CBS2887</strain>
    </source>
</reference>
<accession>A0A9P8PYZ1</accession>
<evidence type="ECO:0000313" key="2">
    <source>
        <dbReference type="EMBL" id="KAH3681137.1"/>
    </source>
</evidence>
<dbReference type="OrthoDB" id="417112at2759"/>
<evidence type="ECO:0000313" key="3">
    <source>
        <dbReference type="Proteomes" id="UP000774326"/>
    </source>
</evidence>
<organism evidence="2 3">
    <name type="scientific">Wickerhamomyces pijperi</name>
    <name type="common">Yeast</name>
    <name type="synonym">Pichia pijperi</name>
    <dbReference type="NCBI Taxonomy" id="599730"/>
    <lineage>
        <taxon>Eukaryota</taxon>
        <taxon>Fungi</taxon>
        <taxon>Dikarya</taxon>
        <taxon>Ascomycota</taxon>
        <taxon>Saccharomycotina</taxon>
        <taxon>Saccharomycetes</taxon>
        <taxon>Phaffomycetales</taxon>
        <taxon>Wickerhamomycetaceae</taxon>
        <taxon>Wickerhamomyces</taxon>
    </lineage>
</organism>
<name>A0A9P8PYZ1_WICPI</name>
<reference evidence="2" key="2">
    <citation type="submission" date="2021-01" db="EMBL/GenBank/DDBJ databases">
        <authorList>
            <person name="Schikora-Tamarit M.A."/>
        </authorList>
    </citation>
    <scope>NUCLEOTIDE SEQUENCE</scope>
    <source>
        <strain evidence="2">CBS2887</strain>
    </source>
</reference>
<dbReference type="PANTHER" id="PTHR11060">
    <property type="entry name" value="PROTEIN MEMO1"/>
    <property type="match status" value="1"/>
</dbReference>
<dbReference type="PANTHER" id="PTHR11060:SF0">
    <property type="entry name" value="PROTEIN MEMO1"/>
    <property type="match status" value="1"/>
</dbReference>